<evidence type="ECO:0000313" key="3">
    <source>
        <dbReference type="Proteomes" id="UP001595891"/>
    </source>
</evidence>
<reference evidence="3" key="1">
    <citation type="journal article" date="2019" name="Int. J. Syst. Evol. Microbiol.">
        <title>The Global Catalogue of Microorganisms (GCM) 10K type strain sequencing project: providing services to taxonomists for standard genome sequencing and annotation.</title>
        <authorList>
            <consortium name="The Broad Institute Genomics Platform"/>
            <consortium name="The Broad Institute Genome Sequencing Center for Infectious Disease"/>
            <person name="Wu L."/>
            <person name="Ma J."/>
        </authorList>
    </citation>
    <scope>NUCLEOTIDE SEQUENCE [LARGE SCALE GENOMIC DNA]</scope>
    <source>
        <strain evidence="3">CCUG 49560</strain>
    </source>
</reference>
<feature type="coiled-coil region" evidence="1">
    <location>
        <begin position="535"/>
        <end position="562"/>
    </location>
</feature>
<evidence type="ECO:0008006" key="4">
    <source>
        <dbReference type="Google" id="ProtNLM"/>
    </source>
</evidence>
<evidence type="ECO:0000313" key="2">
    <source>
        <dbReference type="EMBL" id="MFC4590971.1"/>
    </source>
</evidence>
<proteinExistence type="predicted"/>
<dbReference type="Proteomes" id="UP001595891">
    <property type="component" value="Unassembled WGS sequence"/>
</dbReference>
<organism evidence="2 3">
    <name type="scientific">Sphaerisporangium corydalis</name>
    <dbReference type="NCBI Taxonomy" id="1441875"/>
    <lineage>
        <taxon>Bacteria</taxon>
        <taxon>Bacillati</taxon>
        <taxon>Actinomycetota</taxon>
        <taxon>Actinomycetes</taxon>
        <taxon>Streptosporangiales</taxon>
        <taxon>Streptosporangiaceae</taxon>
        <taxon>Sphaerisporangium</taxon>
    </lineage>
</organism>
<dbReference type="InterPro" id="IPR011990">
    <property type="entry name" value="TPR-like_helical_dom_sf"/>
</dbReference>
<dbReference type="EMBL" id="JBHSFN010000027">
    <property type="protein sequence ID" value="MFC4590971.1"/>
    <property type="molecule type" value="Genomic_DNA"/>
</dbReference>
<keyword evidence="1" id="KW-0175">Coiled coil</keyword>
<name>A0ABV9ER78_9ACTN</name>
<accession>A0ABV9ER78</accession>
<comment type="caution">
    <text evidence="2">The sequence shown here is derived from an EMBL/GenBank/DDBJ whole genome shotgun (WGS) entry which is preliminary data.</text>
</comment>
<keyword evidence="3" id="KW-1185">Reference proteome</keyword>
<evidence type="ECO:0000256" key="1">
    <source>
        <dbReference type="SAM" id="Coils"/>
    </source>
</evidence>
<dbReference type="Gene3D" id="1.25.40.10">
    <property type="entry name" value="Tetratricopeptide repeat domain"/>
    <property type="match status" value="1"/>
</dbReference>
<sequence length="636" mass="68902">MGSRDVESWLSAGERALYTQGDLNAARRCYDNAYREAERQGDSYGIAEAALGLGGLWVHEHRTAADAAMVRARQRHALTLIDPRSSLSLRLRARLAGEEDYRAGGHGAIMAMLTEARQAGHSVALAETLSMAHHCVLGPGHGAIRLELAQELIGEASRTGRRGDLLMGLLWRTSDLFLTADPHAERSLEELRELLAEEDHLAVGFVVDALKVMLLVRAGRFDQAEALAGVCAERGTAAGDADAIGWYGGQLGGIRWYQGRVSELVPLLSDLVNSPTLSAVDNSYFAGLAVAAASAGERRLAVATLARLRGQDLADLPRSSSWLTSMYGIVEAAHLLEDADTAAQAYDLLLPYAGLPMLASLGVTCFGSVHHGLGVASLTTGDIDRAVDHLRSAIHDNLALGHWPALVLSRMRLGQTLALRHGPRDPESRRELTLAAQEATRLGMTLPAAVRPKDRQARPGRRAPVVDFARRGRQWRVELDGRTALVDHSVGMRHLATLLANPGREIPAADLVAGLGLPGDEKARSAQPVLDDEARRKYKQRLAELREEIDELERSGGSERAEALRAERDWLIAELAAATGMGGRPRRFADSDERARIAVGKAIRRALDRITEADPVIGEELRATVQTGLRCCYRPL</sequence>
<gene>
    <name evidence="2" type="ORF">ACFO8L_33080</name>
</gene>
<dbReference type="RefSeq" id="WP_262850017.1">
    <property type="nucleotide sequence ID" value="NZ_JANZYP010000095.1"/>
</dbReference>
<protein>
    <recommendedName>
        <fullName evidence="4">MalT-like TPR region domain-containing protein</fullName>
    </recommendedName>
</protein>